<evidence type="ECO:0000313" key="3">
    <source>
        <dbReference type="EMBL" id="MBB3931105.1"/>
    </source>
</evidence>
<organism evidence="3 4">
    <name type="scientific">Kaistia hirudinis</name>
    <dbReference type="NCBI Taxonomy" id="1293440"/>
    <lineage>
        <taxon>Bacteria</taxon>
        <taxon>Pseudomonadati</taxon>
        <taxon>Pseudomonadota</taxon>
        <taxon>Alphaproteobacteria</taxon>
        <taxon>Hyphomicrobiales</taxon>
        <taxon>Kaistiaceae</taxon>
        <taxon>Kaistia</taxon>
    </lineage>
</organism>
<protein>
    <submittedName>
        <fullName evidence="3">Uncharacterized protein</fullName>
    </submittedName>
</protein>
<evidence type="ECO:0000256" key="2">
    <source>
        <dbReference type="SAM" id="Phobius"/>
    </source>
</evidence>
<dbReference type="RefSeq" id="WP_183398779.1">
    <property type="nucleotide sequence ID" value="NZ_JACIDS010000003.1"/>
</dbReference>
<keyword evidence="2" id="KW-1133">Transmembrane helix</keyword>
<comment type="caution">
    <text evidence="3">The sequence shown here is derived from an EMBL/GenBank/DDBJ whole genome shotgun (WGS) entry which is preliminary data.</text>
</comment>
<feature type="transmembrane region" description="Helical" evidence="2">
    <location>
        <begin position="26"/>
        <end position="59"/>
    </location>
</feature>
<keyword evidence="2" id="KW-0812">Transmembrane</keyword>
<gene>
    <name evidence="3" type="ORF">GGR25_002155</name>
</gene>
<dbReference type="AlphaFoldDB" id="A0A840ARJ7"/>
<proteinExistence type="predicted"/>
<sequence length="123" mass="13128">MTMYRAYFISGPQRRPGLMDKLRLAAAGVVGLVIVGVALVLSLSLLLILVPIAVVAYLFRRRIIAALFRRAGMVDPAAAAAAAAAASEASERPANPHRADASGVTIETDYVVVERDRPDDGRR</sequence>
<feature type="compositionally biased region" description="Basic and acidic residues" evidence="1">
    <location>
        <begin position="112"/>
        <end position="123"/>
    </location>
</feature>
<dbReference type="EMBL" id="JACIDS010000003">
    <property type="protein sequence ID" value="MBB3931105.1"/>
    <property type="molecule type" value="Genomic_DNA"/>
</dbReference>
<reference evidence="3 4" key="1">
    <citation type="submission" date="2020-08" db="EMBL/GenBank/DDBJ databases">
        <title>Genomic Encyclopedia of Type Strains, Phase IV (KMG-IV): sequencing the most valuable type-strain genomes for metagenomic binning, comparative biology and taxonomic classification.</title>
        <authorList>
            <person name="Goeker M."/>
        </authorList>
    </citation>
    <scope>NUCLEOTIDE SEQUENCE [LARGE SCALE GENOMIC DNA]</scope>
    <source>
        <strain evidence="3 4">DSM 25966</strain>
    </source>
</reference>
<accession>A0A840ARJ7</accession>
<evidence type="ECO:0000313" key="4">
    <source>
        <dbReference type="Proteomes" id="UP000553963"/>
    </source>
</evidence>
<keyword evidence="2" id="KW-0472">Membrane</keyword>
<keyword evidence="4" id="KW-1185">Reference proteome</keyword>
<feature type="region of interest" description="Disordered" evidence="1">
    <location>
        <begin position="86"/>
        <end position="123"/>
    </location>
</feature>
<name>A0A840ARJ7_9HYPH</name>
<evidence type="ECO:0000256" key="1">
    <source>
        <dbReference type="SAM" id="MobiDB-lite"/>
    </source>
</evidence>
<dbReference type="Proteomes" id="UP000553963">
    <property type="component" value="Unassembled WGS sequence"/>
</dbReference>